<dbReference type="Pfam" id="PF00853">
    <property type="entry name" value="Runt"/>
    <property type="match status" value="1"/>
</dbReference>
<evidence type="ECO:0000256" key="2">
    <source>
        <dbReference type="ARBA" id="ARBA00023015"/>
    </source>
</evidence>
<dbReference type="PANTHER" id="PTHR11950">
    <property type="entry name" value="RUNT RELATED"/>
    <property type="match status" value="1"/>
</dbReference>
<dbReference type="GO" id="GO:0002062">
    <property type="term" value="P:chondrocyte differentiation"/>
    <property type="evidence" value="ECO:0007669"/>
    <property type="project" value="TreeGrafter"/>
</dbReference>
<keyword evidence="2" id="KW-0805">Transcription regulation</keyword>
<dbReference type="GO" id="GO:0000978">
    <property type="term" value="F:RNA polymerase II cis-regulatory region sequence-specific DNA binding"/>
    <property type="evidence" value="ECO:0007669"/>
    <property type="project" value="TreeGrafter"/>
</dbReference>
<dbReference type="GO" id="GO:0005634">
    <property type="term" value="C:nucleus"/>
    <property type="evidence" value="ECO:0007669"/>
    <property type="project" value="UniProtKB-SubCell"/>
</dbReference>
<evidence type="ECO:0000256" key="5">
    <source>
        <dbReference type="SAM" id="MobiDB-lite"/>
    </source>
</evidence>
<dbReference type="Ensembl" id="ENSMAMT00000034170.2">
    <property type="protein sequence ID" value="ENSMAMP00000033311.2"/>
    <property type="gene ID" value="ENSMAMG00000022406.2"/>
</dbReference>
<dbReference type="InParanoid" id="A0A3Q3NBW3"/>
<organism evidence="7 8">
    <name type="scientific">Mastacembelus armatus</name>
    <name type="common">zig-zag eel</name>
    <dbReference type="NCBI Taxonomy" id="205130"/>
    <lineage>
        <taxon>Eukaryota</taxon>
        <taxon>Metazoa</taxon>
        <taxon>Chordata</taxon>
        <taxon>Craniata</taxon>
        <taxon>Vertebrata</taxon>
        <taxon>Euteleostomi</taxon>
        <taxon>Actinopterygii</taxon>
        <taxon>Neopterygii</taxon>
        <taxon>Teleostei</taxon>
        <taxon>Neoteleostei</taxon>
        <taxon>Acanthomorphata</taxon>
        <taxon>Anabantaria</taxon>
        <taxon>Synbranchiformes</taxon>
        <taxon>Mastacembelidae</taxon>
        <taxon>Mastacembelus</taxon>
    </lineage>
</organism>
<evidence type="ECO:0000313" key="7">
    <source>
        <dbReference type="Ensembl" id="ENSMAMP00000033311.2"/>
    </source>
</evidence>
<keyword evidence="3" id="KW-0804">Transcription</keyword>
<sequence length="312" mass="33962">MFSLCLCGFSPGPLVSSHSPKTCMSDPVGKRRQPTPSSSNRLLDDQEVMSLHQHSTTAIPRGLVPTDSPNFLCSSLPQHWRCNKTLPRAFTVVALGSDVPDGVVVTVMAGNDDNCSAELRNATATMKQGCAHFNDLRFIGRSGRGKTFTLTINVLTSPPQIATVQRAIKVTVDGPRLPRRQRQKEVKMGVLRPSSSSNAQSDCRTFSSSLWTNEPPFLGQVTSLGSSFTPNPRMHHLPALPYSTQPAYSSYLSSPPPPPPPLSGPFQPGSFYYGPNQPLPPTGEDRSILTALNYIEGTCLSIRGEEPVWRPY</sequence>
<keyword evidence="4" id="KW-0539">Nucleus</keyword>
<feature type="region of interest" description="Disordered" evidence="5">
    <location>
        <begin position="183"/>
        <end position="202"/>
    </location>
</feature>
<feature type="compositionally biased region" description="Pro residues" evidence="5">
    <location>
        <begin position="254"/>
        <end position="263"/>
    </location>
</feature>
<dbReference type="GO" id="GO:0030097">
    <property type="term" value="P:hemopoiesis"/>
    <property type="evidence" value="ECO:0007669"/>
    <property type="project" value="TreeGrafter"/>
</dbReference>
<dbReference type="GO" id="GO:0001503">
    <property type="term" value="P:ossification"/>
    <property type="evidence" value="ECO:0007669"/>
    <property type="project" value="TreeGrafter"/>
</dbReference>
<reference evidence="7" key="2">
    <citation type="submission" date="2025-09" db="UniProtKB">
        <authorList>
            <consortium name="Ensembl"/>
        </authorList>
    </citation>
    <scope>IDENTIFICATION</scope>
</reference>
<feature type="region of interest" description="Disordered" evidence="5">
    <location>
        <begin position="247"/>
        <end position="285"/>
    </location>
</feature>
<dbReference type="Proteomes" id="UP000261640">
    <property type="component" value="Unplaced"/>
</dbReference>
<evidence type="ECO:0000313" key="8">
    <source>
        <dbReference type="Proteomes" id="UP000261640"/>
    </source>
</evidence>
<dbReference type="GeneTree" id="ENSGT00940000156598"/>
<dbReference type="Gene3D" id="2.60.40.720">
    <property type="match status" value="1"/>
</dbReference>
<evidence type="ECO:0000259" key="6">
    <source>
        <dbReference type="PROSITE" id="PS51062"/>
    </source>
</evidence>
<dbReference type="PRINTS" id="PR00967">
    <property type="entry name" value="ONCOGENEAML1"/>
</dbReference>
<feature type="domain" description="Runt" evidence="6">
    <location>
        <begin position="51"/>
        <end position="180"/>
    </location>
</feature>
<dbReference type="GO" id="GO:0030182">
    <property type="term" value="P:neuron differentiation"/>
    <property type="evidence" value="ECO:0007669"/>
    <property type="project" value="TreeGrafter"/>
</dbReference>
<name>A0A3Q3NBW3_9TELE</name>
<dbReference type="InterPro" id="IPR012346">
    <property type="entry name" value="p53/RUNT-type_TF_DNA-bd_sf"/>
</dbReference>
<evidence type="ECO:0000256" key="3">
    <source>
        <dbReference type="ARBA" id="ARBA00023163"/>
    </source>
</evidence>
<feature type="compositionally biased region" description="Polar residues" evidence="5">
    <location>
        <begin position="193"/>
        <end position="202"/>
    </location>
</feature>
<feature type="region of interest" description="Disordered" evidence="5">
    <location>
        <begin position="16"/>
        <end position="41"/>
    </location>
</feature>
<dbReference type="AlphaFoldDB" id="A0A3Q3NBW3"/>
<accession>A0A3Q3NBW3</accession>
<dbReference type="InterPro" id="IPR000040">
    <property type="entry name" value="AML1_Runt"/>
</dbReference>
<dbReference type="InterPro" id="IPR013524">
    <property type="entry name" value="Runt_dom"/>
</dbReference>
<dbReference type="GO" id="GO:0000981">
    <property type="term" value="F:DNA-binding transcription factor activity, RNA polymerase II-specific"/>
    <property type="evidence" value="ECO:0007669"/>
    <property type="project" value="TreeGrafter"/>
</dbReference>
<dbReference type="GO" id="GO:0005524">
    <property type="term" value="F:ATP binding"/>
    <property type="evidence" value="ECO:0007669"/>
    <property type="project" value="InterPro"/>
</dbReference>
<evidence type="ECO:0000256" key="4">
    <source>
        <dbReference type="ARBA" id="ARBA00023242"/>
    </source>
</evidence>
<dbReference type="FunFam" id="2.60.40.720:FF:000004">
    <property type="entry name" value="runt-related transcription factor 3"/>
    <property type="match status" value="1"/>
</dbReference>
<dbReference type="GO" id="GO:0045595">
    <property type="term" value="P:regulation of cell differentiation"/>
    <property type="evidence" value="ECO:0007669"/>
    <property type="project" value="TreeGrafter"/>
</dbReference>
<evidence type="ECO:0000256" key="1">
    <source>
        <dbReference type="ARBA" id="ARBA00004123"/>
    </source>
</evidence>
<dbReference type="STRING" id="205130.ENSMAMP00000033311"/>
<dbReference type="SUPFAM" id="SSF49417">
    <property type="entry name" value="p53-like transcription factors"/>
    <property type="match status" value="1"/>
</dbReference>
<reference evidence="7" key="1">
    <citation type="submission" date="2025-08" db="UniProtKB">
        <authorList>
            <consortium name="Ensembl"/>
        </authorList>
    </citation>
    <scope>IDENTIFICATION</scope>
</reference>
<dbReference type="InterPro" id="IPR008967">
    <property type="entry name" value="p53-like_TF_DNA-bd_sf"/>
</dbReference>
<comment type="subcellular location">
    <subcellularLocation>
        <location evidence="1">Nucleus</location>
    </subcellularLocation>
</comment>
<keyword evidence="8" id="KW-1185">Reference proteome</keyword>
<protein>
    <submittedName>
        <fullName evidence="7">RUNX family transcription factor 2a</fullName>
    </submittedName>
</protein>
<proteinExistence type="predicted"/>
<dbReference type="PANTHER" id="PTHR11950:SF43">
    <property type="entry name" value="RUNT-RELATED TRANSCRIPTION FACTOR 3"/>
    <property type="match status" value="1"/>
</dbReference>
<dbReference type="PROSITE" id="PS51062">
    <property type="entry name" value="RUNT"/>
    <property type="match status" value="1"/>
</dbReference>